<dbReference type="InterPro" id="IPR027417">
    <property type="entry name" value="P-loop_NTPase"/>
</dbReference>
<dbReference type="Proteomes" id="UP000053429">
    <property type="component" value="Unassembled WGS sequence"/>
</dbReference>
<dbReference type="PRINTS" id="PR00038">
    <property type="entry name" value="HTHLUXR"/>
</dbReference>
<dbReference type="Pfam" id="PF13191">
    <property type="entry name" value="AAA_16"/>
    <property type="match status" value="1"/>
</dbReference>
<evidence type="ECO:0000259" key="4">
    <source>
        <dbReference type="PROSITE" id="PS50043"/>
    </source>
</evidence>
<dbReference type="GO" id="GO:0005524">
    <property type="term" value="F:ATP binding"/>
    <property type="evidence" value="ECO:0007669"/>
    <property type="project" value="UniProtKB-KW"/>
</dbReference>
<dbReference type="InterPro" id="IPR011990">
    <property type="entry name" value="TPR-like_helical_dom_sf"/>
</dbReference>
<name>A0A101U7C5_9ACTN</name>
<dbReference type="InterPro" id="IPR036388">
    <property type="entry name" value="WH-like_DNA-bd_sf"/>
</dbReference>
<organism evidence="5 6">
    <name type="scientific">Streptomyces caeruleatus</name>
    <dbReference type="NCBI Taxonomy" id="661399"/>
    <lineage>
        <taxon>Bacteria</taxon>
        <taxon>Bacillati</taxon>
        <taxon>Actinomycetota</taxon>
        <taxon>Actinomycetes</taxon>
        <taxon>Kitasatosporales</taxon>
        <taxon>Streptomycetaceae</taxon>
        <taxon>Streptomyces</taxon>
    </lineage>
</organism>
<comment type="caution">
    <text evidence="5">The sequence shown here is derived from an EMBL/GenBank/DDBJ whole genome shotgun (WGS) entry which is preliminary data.</text>
</comment>
<dbReference type="STRING" id="661399.AQJ67_05380"/>
<feature type="domain" description="HTH luxR-type" evidence="4">
    <location>
        <begin position="923"/>
        <end position="988"/>
    </location>
</feature>
<reference evidence="5 6" key="1">
    <citation type="submission" date="2015-10" db="EMBL/GenBank/DDBJ databases">
        <title>Draft genome sequence of Streptomyces caeruleatus NRRL B-24802, type strain for the species Streptomyces caeruleatus.</title>
        <authorList>
            <person name="Ruckert C."/>
            <person name="Winkler A."/>
            <person name="Kalinowski J."/>
            <person name="Kampfer P."/>
            <person name="Glaeser S."/>
        </authorList>
    </citation>
    <scope>NUCLEOTIDE SEQUENCE [LARGE SCALE GENOMIC DNA]</scope>
    <source>
        <strain evidence="5 6">NRRL B-24802</strain>
    </source>
</reference>
<dbReference type="SMART" id="SM00421">
    <property type="entry name" value="HTH_LUXR"/>
    <property type="match status" value="1"/>
</dbReference>
<evidence type="ECO:0000256" key="2">
    <source>
        <dbReference type="ARBA" id="ARBA00022840"/>
    </source>
</evidence>
<dbReference type="GO" id="GO:0004016">
    <property type="term" value="F:adenylate cyclase activity"/>
    <property type="evidence" value="ECO:0007669"/>
    <property type="project" value="TreeGrafter"/>
</dbReference>
<dbReference type="InterPro" id="IPR041664">
    <property type="entry name" value="AAA_16"/>
</dbReference>
<keyword evidence="1" id="KW-0547">Nucleotide-binding</keyword>
<dbReference type="EMBL" id="LMWY01000004">
    <property type="protein sequence ID" value="KUO05578.1"/>
    <property type="molecule type" value="Genomic_DNA"/>
</dbReference>
<dbReference type="PROSITE" id="PS00622">
    <property type="entry name" value="HTH_LUXR_1"/>
    <property type="match status" value="1"/>
</dbReference>
<dbReference type="CDD" id="cd06170">
    <property type="entry name" value="LuxR_C_like"/>
    <property type="match status" value="1"/>
</dbReference>
<dbReference type="Pfam" id="PF00196">
    <property type="entry name" value="GerE"/>
    <property type="match status" value="1"/>
</dbReference>
<dbReference type="GO" id="GO:0006355">
    <property type="term" value="P:regulation of DNA-templated transcription"/>
    <property type="evidence" value="ECO:0007669"/>
    <property type="project" value="InterPro"/>
</dbReference>
<dbReference type="PROSITE" id="PS50043">
    <property type="entry name" value="HTH_LUXR_2"/>
    <property type="match status" value="1"/>
</dbReference>
<dbReference type="GO" id="GO:0003677">
    <property type="term" value="F:DNA binding"/>
    <property type="evidence" value="ECO:0007669"/>
    <property type="project" value="InterPro"/>
</dbReference>
<evidence type="ECO:0000256" key="3">
    <source>
        <dbReference type="SAM" id="MobiDB-lite"/>
    </source>
</evidence>
<dbReference type="SUPFAM" id="SSF52540">
    <property type="entry name" value="P-loop containing nucleoside triphosphate hydrolases"/>
    <property type="match status" value="1"/>
</dbReference>
<feature type="region of interest" description="Disordered" evidence="3">
    <location>
        <begin position="257"/>
        <end position="276"/>
    </location>
</feature>
<dbReference type="SUPFAM" id="SSF46894">
    <property type="entry name" value="C-terminal effector domain of the bipartite response regulators"/>
    <property type="match status" value="1"/>
</dbReference>
<evidence type="ECO:0000313" key="6">
    <source>
        <dbReference type="Proteomes" id="UP000053429"/>
    </source>
</evidence>
<dbReference type="Gene3D" id="1.10.10.10">
    <property type="entry name" value="Winged helix-like DNA-binding domain superfamily/Winged helix DNA-binding domain"/>
    <property type="match status" value="1"/>
</dbReference>
<sequence length="1000" mass="106869">MTRAREVSAPRAAEVPFVSRAAELGFLEETLEHLGKGGPAVVDITGDAGIGKSRLLTEFSVRARRRGPIVLRGRATEYEQRGPFRPFADAFADIDRQAVQTHPSLNDLPAALRGGTAAAGGPRARDRFALYQETAEVLGRVRETGLVILLDDLHWADVASQELLDHLVRHPVRSPVLLVVARRDRQAPAALTTLLDRGMDTGVVRRLPLGPLGELDCVEQLAKDLPRHQAAEIYAASEGNPLYFLTLLQARRAERQAPVTGGSWPSRPSGYAGPQHRPTPLEALLLEELAPLTPLERTTVEAVAVLGDHATAELVGVIIDSPVAEVVDALRRLMRRDLVRPDQDRRRLVLRHPLVRALAHEKTDPWRREALHRGAAAELAAAGASLVDQAHHLEHSLTAWDPQGAAVLVEAAAQIAQTAPATSAHWLGIVLRVLPQTPEHLDTRRRLTVLRARALGLTGSLEESRDLLHQVIDMPGPDGDPVLRTSALALYALTERGLGNYARADALLRRELDRCPRPSPPQRIDYALELGACALLAARYPEARPEISRTLVATRALGDGVREVRTLALAAVGETYEGEVAAARTLARSAAVLADALTDSDLAGLCESLARLAWSEAMLDDLPEAERHAGRGIAIARRTGRISLLSQLLVCKAYIHILTCRLPTALELTDEAETVARALGSGELLGLVLGFRSLALLLANPPGDRSALATADEAVAAVGTSDSWWATLARGALAGATLAVGDPHRARDVLLDAGGGADLSRLQPSVRPIHLEVLVAAELTAGDPAQAERWAGRAAEEAERLGLPNQRGAALRAAARIDEHRGDLAQAARKYAEAAEEHARCRATLLQAQSLLLGAPLMTAAGQSDRGAAMWRRGRRLAADGGAGLLVGLAGQSRTAVFEGTARPVRRVVQDTRGPAPQGPLRGDDMLNALTAREREIAELVATGLPSRAIAAELHLSPRTVESHLSRIYRKTGVSSRTALAALTVRGAARVDDGVSGTPG</sequence>
<dbReference type="AlphaFoldDB" id="A0A101U7C5"/>
<dbReference type="GO" id="GO:0005737">
    <property type="term" value="C:cytoplasm"/>
    <property type="evidence" value="ECO:0007669"/>
    <property type="project" value="TreeGrafter"/>
</dbReference>
<gene>
    <name evidence="5" type="ORF">AQJ67_05380</name>
</gene>
<dbReference type="RefSeq" id="WP_062716868.1">
    <property type="nucleotide sequence ID" value="NZ_KQ948925.1"/>
</dbReference>
<proteinExistence type="predicted"/>
<evidence type="ECO:0000256" key="1">
    <source>
        <dbReference type="ARBA" id="ARBA00022741"/>
    </source>
</evidence>
<dbReference type="InterPro" id="IPR016032">
    <property type="entry name" value="Sig_transdc_resp-reg_C-effctor"/>
</dbReference>
<dbReference type="Gene3D" id="1.25.40.10">
    <property type="entry name" value="Tetratricopeptide repeat domain"/>
    <property type="match status" value="1"/>
</dbReference>
<dbReference type="PANTHER" id="PTHR16305:SF35">
    <property type="entry name" value="TRANSCRIPTIONAL ACTIVATOR DOMAIN"/>
    <property type="match status" value="1"/>
</dbReference>
<dbReference type="PANTHER" id="PTHR16305">
    <property type="entry name" value="TESTICULAR SOLUBLE ADENYLYL CYCLASE"/>
    <property type="match status" value="1"/>
</dbReference>
<dbReference type="SUPFAM" id="SSF48452">
    <property type="entry name" value="TPR-like"/>
    <property type="match status" value="1"/>
</dbReference>
<dbReference type="InterPro" id="IPR000792">
    <property type="entry name" value="Tscrpt_reg_LuxR_C"/>
</dbReference>
<evidence type="ECO:0000313" key="5">
    <source>
        <dbReference type="EMBL" id="KUO05578.1"/>
    </source>
</evidence>
<keyword evidence="6" id="KW-1185">Reference proteome</keyword>
<protein>
    <recommendedName>
        <fullName evidence="4">HTH luxR-type domain-containing protein</fullName>
    </recommendedName>
</protein>
<accession>A0A101U7C5</accession>
<keyword evidence="2" id="KW-0067">ATP-binding</keyword>